<dbReference type="AlphaFoldDB" id="A0A1V1P8X2"/>
<evidence type="ECO:0000313" key="2">
    <source>
        <dbReference type="EMBL" id="ETR71359.1"/>
    </source>
</evidence>
<dbReference type="GO" id="GO:0005829">
    <property type="term" value="C:cytosol"/>
    <property type="evidence" value="ECO:0007669"/>
    <property type="project" value="TreeGrafter"/>
</dbReference>
<dbReference type="SMART" id="SM00260">
    <property type="entry name" value="CheW"/>
    <property type="match status" value="1"/>
</dbReference>
<evidence type="ECO:0000313" key="3">
    <source>
        <dbReference type="Proteomes" id="UP000189670"/>
    </source>
</evidence>
<proteinExistence type="predicted"/>
<evidence type="ECO:0000259" key="1">
    <source>
        <dbReference type="PROSITE" id="PS50851"/>
    </source>
</evidence>
<dbReference type="InterPro" id="IPR002545">
    <property type="entry name" value="CheW-lke_dom"/>
</dbReference>
<dbReference type="PROSITE" id="PS50851">
    <property type="entry name" value="CHEW"/>
    <property type="match status" value="1"/>
</dbReference>
<dbReference type="GO" id="GO:0006935">
    <property type="term" value="P:chemotaxis"/>
    <property type="evidence" value="ECO:0007669"/>
    <property type="project" value="InterPro"/>
</dbReference>
<dbReference type="InterPro" id="IPR039315">
    <property type="entry name" value="CheW"/>
</dbReference>
<dbReference type="Proteomes" id="UP000189670">
    <property type="component" value="Unassembled WGS sequence"/>
</dbReference>
<gene>
    <name evidence="2" type="ORF">OMM_08172</name>
</gene>
<dbReference type="InterPro" id="IPR036061">
    <property type="entry name" value="CheW-like_dom_sf"/>
</dbReference>
<protein>
    <submittedName>
        <fullName evidence="2">Chemotaxis protein cheW</fullName>
    </submittedName>
</protein>
<dbReference type="SUPFAM" id="SSF50341">
    <property type="entry name" value="CheW-like"/>
    <property type="match status" value="1"/>
</dbReference>
<name>A0A1V1P8X2_9BACT</name>
<dbReference type="EMBL" id="ATBP01000279">
    <property type="protein sequence ID" value="ETR71359.1"/>
    <property type="molecule type" value="Genomic_DNA"/>
</dbReference>
<feature type="domain" description="CheW-like" evidence="1">
    <location>
        <begin position="1"/>
        <end position="139"/>
    </location>
</feature>
<organism evidence="2 3">
    <name type="scientific">Candidatus Magnetoglobus multicellularis str. Araruama</name>
    <dbReference type="NCBI Taxonomy" id="890399"/>
    <lineage>
        <taxon>Bacteria</taxon>
        <taxon>Pseudomonadati</taxon>
        <taxon>Thermodesulfobacteriota</taxon>
        <taxon>Desulfobacteria</taxon>
        <taxon>Desulfobacterales</taxon>
        <taxon>Desulfobacteraceae</taxon>
        <taxon>Candidatus Magnetoglobus</taxon>
    </lineage>
</organism>
<sequence length="147" mass="16326">MIQFVTFRIDELLFGIDVLKVREINRVLDITEVQHSPPHIRGLVNLRGQVVTIFDMGIRLGLEPRVISEDSHNIVLKREPVGLLVDAIGDVVQTNEDTVEHAPANVSGIESDFMAGVVRQNNELILILSTDKILNDKALTKPANGKK</sequence>
<dbReference type="PANTHER" id="PTHR22617">
    <property type="entry name" value="CHEMOTAXIS SENSOR HISTIDINE KINASE-RELATED"/>
    <property type="match status" value="1"/>
</dbReference>
<dbReference type="Gene3D" id="2.40.50.180">
    <property type="entry name" value="CheA-289, Domain 4"/>
    <property type="match status" value="1"/>
</dbReference>
<dbReference type="Pfam" id="PF01584">
    <property type="entry name" value="CheW"/>
    <property type="match status" value="1"/>
</dbReference>
<dbReference type="Gene3D" id="2.30.30.40">
    <property type="entry name" value="SH3 Domains"/>
    <property type="match status" value="1"/>
</dbReference>
<reference evidence="3" key="1">
    <citation type="submission" date="2012-11" db="EMBL/GenBank/DDBJ databases">
        <authorList>
            <person name="Lucero-Rivera Y.E."/>
            <person name="Tovar-Ramirez D."/>
        </authorList>
    </citation>
    <scope>NUCLEOTIDE SEQUENCE [LARGE SCALE GENOMIC DNA]</scope>
    <source>
        <strain evidence="3">Araruama</strain>
    </source>
</reference>
<accession>A0A1V1P8X2</accession>
<dbReference type="PANTHER" id="PTHR22617:SF23">
    <property type="entry name" value="CHEMOTAXIS PROTEIN CHEW"/>
    <property type="match status" value="1"/>
</dbReference>
<dbReference type="GO" id="GO:0007165">
    <property type="term" value="P:signal transduction"/>
    <property type="evidence" value="ECO:0007669"/>
    <property type="project" value="InterPro"/>
</dbReference>
<comment type="caution">
    <text evidence="2">The sequence shown here is derived from an EMBL/GenBank/DDBJ whole genome shotgun (WGS) entry which is preliminary data.</text>
</comment>